<dbReference type="EMBL" id="CP146670">
    <property type="protein sequence ID" value="WWX73803.1"/>
    <property type="molecule type" value="Genomic_DNA"/>
</dbReference>
<protein>
    <submittedName>
        <fullName evidence="1">Uncharacterized protein</fullName>
    </submittedName>
</protein>
<accession>A0A376LPZ3</accession>
<reference evidence="2" key="2">
    <citation type="submission" date="2024-03" db="EMBL/GenBank/DDBJ databases">
        <title>Epithelial relay of microbial signals coordinates intestinal macrophage supported barrier repair.</title>
        <authorList>
            <person name="Tsai M.T."/>
        </authorList>
    </citation>
    <scope>NUCLEOTIDE SEQUENCE</scope>
    <source>
        <strain evidence="2">MS 21-1</strain>
    </source>
</reference>
<evidence type="ECO:0000313" key="1">
    <source>
        <dbReference type="EMBL" id="STF46263.1"/>
    </source>
</evidence>
<proteinExistence type="predicted"/>
<sequence length="59" mass="6569">MIEDGVYATVVDGLFYRVEGDDIRIRVGGGEWVAPIIKTTRETIKIFLDAGELVRVSDL</sequence>
<dbReference type="EMBL" id="UGAB01000002">
    <property type="protein sequence ID" value="STF46263.1"/>
    <property type="molecule type" value="Genomic_DNA"/>
</dbReference>
<gene>
    <name evidence="1" type="ORF">NCTC7928_07065</name>
    <name evidence="2" type="ORF">V9Z47_12730</name>
</gene>
<name>A0A376LPZ3_ECOLX</name>
<evidence type="ECO:0000313" key="3">
    <source>
        <dbReference type="Proteomes" id="UP000254877"/>
    </source>
</evidence>
<evidence type="ECO:0000313" key="2">
    <source>
        <dbReference type="EMBL" id="WWX73803.1"/>
    </source>
</evidence>
<dbReference type="AlphaFoldDB" id="A0A376LPZ3"/>
<dbReference type="RefSeq" id="WP_000568703.1">
    <property type="nucleotide sequence ID" value="NZ_CP095538.1"/>
</dbReference>
<organism evidence="1 3">
    <name type="scientific">Escherichia coli</name>
    <dbReference type="NCBI Taxonomy" id="562"/>
    <lineage>
        <taxon>Bacteria</taxon>
        <taxon>Pseudomonadati</taxon>
        <taxon>Pseudomonadota</taxon>
        <taxon>Gammaproteobacteria</taxon>
        <taxon>Enterobacterales</taxon>
        <taxon>Enterobacteriaceae</taxon>
        <taxon>Escherichia</taxon>
    </lineage>
</organism>
<reference evidence="1 3" key="1">
    <citation type="submission" date="2018-06" db="EMBL/GenBank/DDBJ databases">
        <authorList>
            <consortium name="Pathogen Informatics"/>
            <person name="Doyle S."/>
        </authorList>
    </citation>
    <scope>NUCLEOTIDE SEQUENCE [LARGE SCALE GENOMIC DNA]</scope>
    <source>
        <strain evidence="1 3">NCTC7928</strain>
    </source>
</reference>
<dbReference type="Proteomes" id="UP000254877">
    <property type="component" value="Unassembled WGS sequence"/>
</dbReference>
<dbReference type="Proteomes" id="UP001383096">
    <property type="component" value="Chromosome"/>
</dbReference>